<accession>A0ABY2XBK0</accession>
<dbReference type="Gene3D" id="3.30.1330.60">
    <property type="entry name" value="OmpA-like domain"/>
    <property type="match status" value="1"/>
</dbReference>
<dbReference type="SUPFAM" id="SSF103088">
    <property type="entry name" value="OmpA-like"/>
    <property type="match status" value="1"/>
</dbReference>
<dbReference type="Proteomes" id="UP001191082">
    <property type="component" value="Unassembled WGS sequence"/>
</dbReference>
<protein>
    <recommendedName>
        <fullName evidence="4">OmpA family protein</fullName>
    </recommendedName>
</protein>
<evidence type="ECO:0000313" key="3">
    <source>
        <dbReference type="Proteomes" id="UP001191082"/>
    </source>
</evidence>
<gene>
    <name evidence="2" type="ORF">FGK64_11755</name>
</gene>
<evidence type="ECO:0000313" key="2">
    <source>
        <dbReference type="EMBL" id="TMV13753.1"/>
    </source>
</evidence>
<comment type="caution">
    <text evidence="2">The sequence shown here is derived from an EMBL/GenBank/DDBJ whole genome shotgun (WGS) entry which is preliminary data.</text>
</comment>
<feature type="region of interest" description="Disordered" evidence="1">
    <location>
        <begin position="136"/>
        <end position="159"/>
    </location>
</feature>
<name>A0ABY2XBK0_9RHOB</name>
<dbReference type="InterPro" id="IPR036737">
    <property type="entry name" value="OmpA-like_sf"/>
</dbReference>
<sequence>MKKGEVQLSVKMTSSPPLLQKKKKTISMKFLYEVEEPKKGVKKKISFNYTVGPYLTDKDQFTQIDKKAKKPKGVLYPLEFEKKISAILKKYTVEEATITGYADSRGTELHNKGLGLRRATNFAKFLQAIPDIDRKNTFVDPKTRGEAPGSTTEEDNPSQRVVVVKILASQK</sequence>
<evidence type="ECO:0008006" key="4">
    <source>
        <dbReference type="Google" id="ProtNLM"/>
    </source>
</evidence>
<feature type="compositionally biased region" description="Basic and acidic residues" evidence="1">
    <location>
        <begin position="136"/>
        <end position="145"/>
    </location>
</feature>
<organism evidence="2 3">
    <name type="scientific">Arenibacterium halophilum</name>
    <dbReference type="NCBI Taxonomy" id="2583821"/>
    <lineage>
        <taxon>Bacteria</taxon>
        <taxon>Pseudomonadati</taxon>
        <taxon>Pseudomonadota</taxon>
        <taxon>Alphaproteobacteria</taxon>
        <taxon>Rhodobacterales</taxon>
        <taxon>Paracoccaceae</taxon>
        <taxon>Arenibacterium</taxon>
    </lineage>
</organism>
<reference evidence="2 3" key="1">
    <citation type="submission" date="2019-05" db="EMBL/GenBank/DDBJ databases">
        <title>Marivita sp. nov. isolated from sea sediment.</title>
        <authorList>
            <person name="Kim W."/>
        </authorList>
    </citation>
    <scope>NUCLEOTIDE SEQUENCE [LARGE SCALE GENOMIC DNA]</scope>
    <source>
        <strain evidence="2 3">CAU 1492</strain>
    </source>
</reference>
<keyword evidence="3" id="KW-1185">Reference proteome</keyword>
<dbReference type="EMBL" id="VCPC01000002">
    <property type="protein sequence ID" value="TMV13753.1"/>
    <property type="molecule type" value="Genomic_DNA"/>
</dbReference>
<evidence type="ECO:0000256" key="1">
    <source>
        <dbReference type="SAM" id="MobiDB-lite"/>
    </source>
</evidence>
<proteinExistence type="predicted"/>